<dbReference type="InterPro" id="IPR009072">
    <property type="entry name" value="Histone-fold"/>
</dbReference>
<evidence type="ECO:0000256" key="8">
    <source>
        <dbReference type="ARBA" id="ARBA00023242"/>
    </source>
</evidence>
<dbReference type="AlphaFoldDB" id="A0A0K0D8M3"/>
<comment type="function">
    <text evidence="1 10">Core component of nucleosome. Nucleosomes wrap and compact DNA into chromatin, limiting DNA accessibility to the cellular machineries which require DNA as a template. Histones thereby play a central role in transcription regulation, DNA repair, DNA replication and chromosomal stability. DNA accessibility is regulated via a complex set of post-translational modifications of histones, also called histone code, and nucleosome remodeling.</text>
</comment>
<dbReference type="GO" id="GO:0030527">
    <property type="term" value="F:structural constituent of chromatin"/>
    <property type="evidence" value="ECO:0007669"/>
    <property type="project" value="InterPro"/>
</dbReference>
<sequence length="71" mass="8154">MFGHAKENKTLCKAAAKRHRRVVRSYIRRIIKQGIRRLVRRGGAVFLENVIWDAMTCCVQAKKKTVTAVDV</sequence>
<dbReference type="GO" id="GO:0046982">
    <property type="term" value="F:protein heterodimerization activity"/>
    <property type="evidence" value="ECO:0007669"/>
    <property type="project" value="InterPro"/>
</dbReference>
<evidence type="ECO:0000256" key="2">
    <source>
        <dbReference type="ARBA" id="ARBA00004123"/>
    </source>
</evidence>
<reference evidence="11" key="1">
    <citation type="submission" date="2012-09" db="EMBL/GenBank/DDBJ databases">
        <authorList>
            <person name="Martin A.A."/>
        </authorList>
    </citation>
    <scope>NUCLEOTIDE SEQUENCE</scope>
</reference>
<proteinExistence type="inferred from homology"/>
<evidence type="ECO:0000256" key="10">
    <source>
        <dbReference type="RuleBase" id="RU000528"/>
    </source>
</evidence>
<keyword evidence="7 10" id="KW-0238">DNA-binding</keyword>
<dbReference type="Gene3D" id="1.10.20.10">
    <property type="entry name" value="Histone, subunit A"/>
    <property type="match status" value="2"/>
</dbReference>
<name>A0A0K0D8M3_ANGCA</name>
<dbReference type="SUPFAM" id="SSF47113">
    <property type="entry name" value="Histone-fold"/>
    <property type="match status" value="1"/>
</dbReference>
<dbReference type="Proteomes" id="UP000035642">
    <property type="component" value="Unassembled WGS sequence"/>
</dbReference>
<dbReference type="WBParaSite" id="ACAC_0000641801-mRNA-1">
    <property type="protein sequence ID" value="ACAC_0000641801-mRNA-1"/>
    <property type="gene ID" value="ACAC_0000641801"/>
</dbReference>
<accession>A0A0K0D8M3</accession>
<reference evidence="12" key="2">
    <citation type="submission" date="2017-02" db="UniProtKB">
        <authorList>
            <consortium name="WormBaseParasite"/>
        </authorList>
    </citation>
    <scope>IDENTIFICATION</scope>
</reference>
<dbReference type="InterPro" id="IPR001951">
    <property type="entry name" value="Histone_H4"/>
</dbReference>
<evidence type="ECO:0000256" key="7">
    <source>
        <dbReference type="ARBA" id="ARBA00023125"/>
    </source>
</evidence>
<evidence type="ECO:0000256" key="3">
    <source>
        <dbReference type="ARBA" id="ARBA00004286"/>
    </source>
</evidence>
<dbReference type="GO" id="GO:0000786">
    <property type="term" value="C:nucleosome"/>
    <property type="evidence" value="ECO:0007669"/>
    <property type="project" value="UniProtKB-KW"/>
</dbReference>
<comment type="similarity">
    <text evidence="4 10">Belongs to the histone H4 family.</text>
</comment>
<dbReference type="GO" id="GO:0005634">
    <property type="term" value="C:nucleus"/>
    <property type="evidence" value="ECO:0007669"/>
    <property type="project" value="UniProtKB-SubCell"/>
</dbReference>
<keyword evidence="11" id="KW-1185">Reference proteome</keyword>
<protein>
    <recommendedName>
        <fullName evidence="5 10">Histone H4</fullName>
    </recommendedName>
</protein>
<dbReference type="STRING" id="6313.A0A0K0D8M3"/>
<comment type="subunit">
    <text evidence="10">The nucleosome is a histone octamer containing two molecules each of H2A, H2B, H3 and H4 assembled in one H3-H4 heterotetramer and two H2A-H2B heterodimers. The octamer wraps approximately 147 bp of DNA.</text>
</comment>
<dbReference type="PANTHER" id="PTHR10484">
    <property type="entry name" value="HISTONE H4"/>
    <property type="match status" value="1"/>
</dbReference>
<evidence type="ECO:0000313" key="11">
    <source>
        <dbReference type="Proteomes" id="UP000035642"/>
    </source>
</evidence>
<organism evidence="11 12">
    <name type="scientific">Angiostrongylus cantonensis</name>
    <name type="common">Rat lungworm</name>
    <dbReference type="NCBI Taxonomy" id="6313"/>
    <lineage>
        <taxon>Eukaryota</taxon>
        <taxon>Metazoa</taxon>
        <taxon>Ecdysozoa</taxon>
        <taxon>Nematoda</taxon>
        <taxon>Chromadorea</taxon>
        <taxon>Rhabditida</taxon>
        <taxon>Rhabditina</taxon>
        <taxon>Rhabditomorpha</taxon>
        <taxon>Strongyloidea</taxon>
        <taxon>Metastrongylidae</taxon>
        <taxon>Angiostrongylus</taxon>
    </lineage>
</organism>
<dbReference type="SMART" id="SM00417">
    <property type="entry name" value="H4"/>
    <property type="match status" value="1"/>
</dbReference>
<evidence type="ECO:0000256" key="6">
    <source>
        <dbReference type="ARBA" id="ARBA00022454"/>
    </source>
</evidence>
<dbReference type="PRINTS" id="PR00623">
    <property type="entry name" value="HISTONEH4"/>
</dbReference>
<comment type="subcellular location">
    <subcellularLocation>
        <location evidence="3">Chromosome</location>
    </subcellularLocation>
    <subcellularLocation>
        <location evidence="2">Nucleus</location>
    </subcellularLocation>
</comment>
<keyword evidence="9 10" id="KW-0544">Nucleosome core</keyword>
<evidence type="ECO:0000256" key="5">
    <source>
        <dbReference type="ARBA" id="ARBA00020836"/>
    </source>
</evidence>
<keyword evidence="8 10" id="KW-0539">Nucleus</keyword>
<evidence type="ECO:0000256" key="1">
    <source>
        <dbReference type="ARBA" id="ARBA00002001"/>
    </source>
</evidence>
<keyword evidence="6 10" id="KW-0158">Chromosome</keyword>
<evidence type="ECO:0000313" key="12">
    <source>
        <dbReference type="WBParaSite" id="ACAC_0000641801-mRNA-1"/>
    </source>
</evidence>
<evidence type="ECO:0000256" key="4">
    <source>
        <dbReference type="ARBA" id="ARBA00006564"/>
    </source>
</evidence>
<evidence type="ECO:0000256" key="9">
    <source>
        <dbReference type="ARBA" id="ARBA00023269"/>
    </source>
</evidence>
<dbReference type="GO" id="GO:0003677">
    <property type="term" value="F:DNA binding"/>
    <property type="evidence" value="ECO:0007669"/>
    <property type="project" value="UniProtKB-KW"/>
</dbReference>